<comment type="caution">
    <text evidence="2">The sequence shown here is derived from an EMBL/GenBank/DDBJ whole genome shotgun (WGS) entry which is preliminary data.</text>
</comment>
<dbReference type="RefSeq" id="WP_305110107.1">
    <property type="nucleotide sequence ID" value="NZ_JAUTIX010000001.1"/>
</dbReference>
<dbReference type="EMBL" id="JAUTIX010000001">
    <property type="protein sequence ID" value="MDP0396647.1"/>
    <property type="molecule type" value="Genomic_DNA"/>
</dbReference>
<dbReference type="AlphaFoldDB" id="A0AA90N6U2"/>
<evidence type="ECO:0000256" key="1">
    <source>
        <dbReference type="SAM" id="MobiDB-lite"/>
    </source>
</evidence>
<dbReference type="InterPro" id="IPR025506">
    <property type="entry name" value="Abi_alpha"/>
</dbReference>
<evidence type="ECO:0000313" key="3">
    <source>
        <dbReference type="Proteomes" id="UP001178281"/>
    </source>
</evidence>
<keyword evidence="3" id="KW-1185">Reference proteome</keyword>
<proteinExistence type="predicted"/>
<accession>A0AA90N6U2</accession>
<sequence length="267" mass="29099">MSEKSRSTKTPAADAEGRELVARDAQVPETADRPEESGGLLGLVGRASNSAFSFGREVGGSAQRLTRHFVSEAEHLVDVARTVEQVPHVVVHGEVVDDDDPDDEPTGPSRDELRRAGDRLLARSAAKACTEGPHPAYAHILEQIAPDEARILRLLHREGPQPAVDVRTNRPFGVGSETVAAGLSMIAEVAGCRHQDHIAVYLGNLHRLGLIWFSKEQVQVQRYELLQVQPMVVEAIGNAGRYAKTVRRRIEITPLGTDFCATCFSFA</sequence>
<organism evidence="2 3">
    <name type="scientific">Tsukamurella strandjordii</name>
    <dbReference type="NCBI Taxonomy" id="147577"/>
    <lineage>
        <taxon>Bacteria</taxon>
        <taxon>Bacillati</taxon>
        <taxon>Actinomycetota</taxon>
        <taxon>Actinomycetes</taxon>
        <taxon>Mycobacteriales</taxon>
        <taxon>Tsukamurellaceae</taxon>
        <taxon>Tsukamurella</taxon>
    </lineage>
</organism>
<protein>
    <submittedName>
        <fullName evidence="2">Abi-alpha family protein</fullName>
    </submittedName>
</protein>
<evidence type="ECO:0000313" key="2">
    <source>
        <dbReference type="EMBL" id="MDP0396647.1"/>
    </source>
</evidence>
<dbReference type="Gene3D" id="3.30.110.190">
    <property type="match status" value="1"/>
</dbReference>
<dbReference type="Proteomes" id="UP001178281">
    <property type="component" value="Unassembled WGS sequence"/>
</dbReference>
<feature type="region of interest" description="Disordered" evidence="1">
    <location>
        <begin position="92"/>
        <end position="112"/>
    </location>
</feature>
<name>A0AA90N6U2_9ACTN</name>
<feature type="region of interest" description="Disordered" evidence="1">
    <location>
        <begin position="1"/>
        <end position="42"/>
    </location>
</feature>
<dbReference type="Pfam" id="PF14337">
    <property type="entry name" value="Abi_alpha"/>
    <property type="match status" value="1"/>
</dbReference>
<gene>
    <name evidence="2" type="ORF">Q7X28_01775</name>
</gene>
<reference evidence="2" key="1">
    <citation type="submission" date="2023-08" db="EMBL/GenBank/DDBJ databases">
        <title>The draft genome of Tsukamurella strandjordii strain 050030.</title>
        <authorList>
            <person name="Zhao F."/>
            <person name="Feng Y."/>
            <person name="Zong Z."/>
        </authorList>
    </citation>
    <scope>NUCLEOTIDE SEQUENCE</scope>
    <source>
        <strain evidence="2">050030</strain>
    </source>
</reference>
<feature type="compositionally biased region" description="Acidic residues" evidence="1">
    <location>
        <begin position="96"/>
        <end position="105"/>
    </location>
</feature>